<dbReference type="Gene3D" id="1.10.260.40">
    <property type="entry name" value="lambda repressor-like DNA-binding domains"/>
    <property type="match status" value="1"/>
</dbReference>
<keyword evidence="1" id="KW-0645">Protease</keyword>
<evidence type="ECO:0000256" key="1">
    <source>
        <dbReference type="ARBA" id="ARBA00022670"/>
    </source>
</evidence>
<dbReference type="InterPro" id="IPR010982">
    <property type="entry name" value="Lambda_DNA-bd_dom_sf"/>
</dbReference>
<gene>
    <name evidence="7" type="ORF">JWV37_11750</name>
</gene>
<comment type="caution">
    <text evidence="7">The sequence shown here is derived from an EMBL/GenBank/DDBJ whole genome shotgun (WGS) entry which is preliminary data.</text>
</comment>
<dbReference type="InterPro" id="IPR036286">
    <property type="entry name" value="LexA/Signal_pep-like_sf"/>
</dbReference>
<dbReference type="PANTHER" id="PTHR40661:SF3">
    <property type="entry name" value="FELS-1 PROPHAGE TRANSCRIPTIONAL REGULATOR"/>
    <property type="match status" value="1"/>
</dbReference>
<evidence type="ECO:0000256" key="3">
    <source>
        <dbReference type="ARBA" id="ARBA00023015"/>
    </source>
</evidence>
<reference evidence="8" key="1">
    <citation type="submission" date="2021-02" db="EMBL/GenBank/DDBJ databases">
        <title>Sulfurospirillum tamanensis sp. nov.</title>
        <authorList>
            <person name="Merkel A.Y."/>
        </authorList>
    </citation>
    <scope>NUCLEOTIDE SEQUENCE [LARGE SCALE GENOMIC DNA]</scope>
    <source>
        <strain evidence="8">T05b</strain>
    </source>
</reference>
<dbReference type="SUPFAM" id="SSF51306">
    <property type="entry name" value="LexA/Signal peptidase"/>
    <property type="match status" value="1"/>
</dbReference>
<evidence type="ECO:0000256" key="5">
    <source>
        <dbReference type="ARBA" id="ARBA00023163"/>
    </source>
</evidence>
<keyword evidence="2" id="KW-0378">Hydrolase</keyword>
<dbReference type="InterPro" id="IPR039418">
    <property type="entry name" value="LexA-like"/>
</dbReference>
<keyword evidence="3" id="KW-0805">Transcription regulation</keyword>
<protein>
    <submittedName>
        <fullName evidence="7">S24 family peptidase</fullName>
    </submittedName>
</protein>
<proteinExistence type="predicted"/>
<evidence type="ECO:0000313" key="8">
    <source>
        <dbReference type="Proteomes" id="UP000703590"/>
    </source>
</evidence>
<evidence type="ECO:0000259" key="6">
    <source>
        <dbReference type="Pfam" id="PF00717"/>
    </source>
</evidence>
<evidence type="ECO:0000313" key="7">
    <source>
        <dbReference type="EMBL" id="MBN2965458.1"/>
    </source>
</evidence>
<reference evidence="7 8" key="2">
    <citation type="submission" date="2021-02" db="EMBL/GenBank/DDBJ databases">
        <title>Sulfurospirillum tamanensis sp. nov.</title>
        <authorList>
            <person name="Frolova A."/>
            <person name="Merkel A."/>
            <person name="Slobodkin A."/>
        </authorList>
    </citation>
    <scope>NUCLEOTIDE SEQUENCE [LARGE SCALE GENOMIC DNA]</scope>
    <source>
        <strain evidence="7 8">T05b</strain>
    </source>
</reference>
<dbReference type="EMBL" id="JAFHKK010000038">
    <property type="protein sequence ID" value="MBN2965458.1"/>
    <property type="molecule type" value="Genomic_DNA"/>
</dbReference>
<dbReference type="Gene3D" id="2.10.109.10">
    <property type="entry name" value="Umud Fragment, subunit A"/>
    <property type="match status" value="1"/>
</dbReference>
<evidence type="ECO:0000256" key="4">
    <source>
        <dbReference type="ARBA" id="ARBA00023125"/>
    </source>
</evidence>
<keyword evidence="8" id="KW-1185">Reference proteome</keyword>
<keyword evidence="4" id="KW-0238">DNA-binding</keyword>
<sequence>MPDFKDILLRLKDVLSQDVGNRKVFDKDVAEALNINHVTLATMKNRNKIPYQELLDFCARRKISINWLFYNQIVESLTQETERFARIRYFHDIYASAGGGAENYDVAEAYLHVDEAILERIGVRCKTEEIEAINVLGDSMEPTLHEGNVVLVDRTQVQIHRGGIFVLATPGGLFIKRLQLKADGSLELVSDNGMYVPERIEAKQVRVLGKVVGAFTKIA</sequence>
<organism evidence="7 8">
    <name type="scientific">Sulfurospirillum tamanense</name>
    <dbReference type="NCBI Taxonomy" id="2813362"/>
    <lineage>
        <taxon>Bacteria</taxon>
        <taxon>Pseudomonadati</taxon>
        <taxon>Campylobacterota</taxon>
        <taxon>Epsilonproteobacteria</taxon>
        <taxon>Campylobacterales</taxon>
        <taxon>Sulfurospirillaceae</taxon>
        <taxon>Sulfurospirillum</taxon>
    </lineage>
</organism>
<name>A0ABS2WV52_9BACT</name>
<dbReference type="CDD" id="cd06529">
    <property type="entry name" value="S24_LexA-like"/>
    <property type="match status" value="1"/>
</dbReference>
<accession>A0ABS2WV52</accession>
<dbReference type="PROSITE" id="PS00501">
    <property type="entry name" value="SPASE_I_1"/>
    <property type="match status" value="1"/>
</dbReference>
<evidence type="ECO:0000256" key="2">
    <source>
        <dbReference type="ARBA" id="ARBA00022801"/>
    </source>
</evidence>
<keyword evidence="5" id="KW-0804">Transcription</keyword>
<dbReference type="Pfam" id="PF00717">
    <property type="entry name" value="Peptidase_S24"/>
    <property type="match status" value="1"/>
</dbReference>
<dbReference type="RefSeq" id="WP_205460019.1">
    <property type="nucleotide sequence ID" value="NZ_JAFHKK010000038.1"/>
</dbReference>
<dbReference type="InterPro" id="IPR019756">
    <property type="entry name" value="Pept_S26A_signal_pept_1_Ser-AS"/>
</dbReference>
<dbReference type="PANTHER" id="PTHR40661">
    <property type="match status" value="1"/>
</dbReference>
<dbReference type="Proteomes" id="UP000703590">
    <property type="component" value="Unassembled WGS sequence"/>
</dbReference>
<feature type="domain" description="Peptidase S24/S26A/S26B/S26C" evidence="6">
    <location>
        <begin position="95"/>
        <end position="212"/>
    </location>
</feature>
<dbReference type="InterPro" id="IPR015927">
    <property type="entry name" value="Peptidase_S24_S26A/B/C"/>
</dbReference>